<keyword evidence="3" id="KW-1003">Cell membrane</keyword>
<dbReference type="Gene3D" id="2.30.30.60">
    <property type="match status" value="1"/>
</dbReference>
<keyword evidence="5 7" id="KW-1133">Transmembrane helix</keyword>
<feature type="domain" description="Mechanosensitive ion channel MscS C-terminal" evidence="9">
    <location>
        <begin position="183"/>
        <end position="257"/>
    </location>
</feature>
<keyword evidence="6 7" id="KW-0472">Membrane</keyword>
<dbReference type="Gene3D" id="1.10.287.1260">
    <property type="match status" value="1"/>
</dbReference>
<dbReference type="InterPro" id="IPR049278">
    <property type="entry name" value="MS_channel_C"/>
</dbReference>
<dbReference type="InterPro" id="IPR011014">
    <property type="entry name" value="MscS_channel_TM-2"/>
</dbReference>
<keyword evidence="11" id="KW-1185">Reference proteome</keyword>
<evidence type="ECO:0000256" key="5">
    <source>
        <dbReference type="ARBA" id="ARBA00022989"/>
    </source>
</evidence>
<evidence type="ECO:0008006" key="12">
    <source>
        <dbReference type="Google" id="ProtNLM"/>
    </source>
</evidence>
<reference evidence="11" key="1">
    <citation type="submission" date="2018-04" db="EMBL/GenBank/DDBJ databases">
        <authorList>
            <person name="Lucker S."/>
            <person name="Sakoula D."/>
        </authorList>
    </citation>
    <scope>NUCLEOTIDE SEQUENCE [LARGE SCALE GENOMIC DNA]</scope>
</reference>
<dbReference type="GO" id="GO:0008381">
    <property type="term" value="F:mechanosensitive monoatomic ion channel activity"/>
    <property type="evidence" value="ECO:0007669"/>
    <property type="project" value="InterPro"/>
</dbReference>
<dbReference type="PANTHER" id="PTHR30221:SF3">
    <property type="entry name" value="SMALL-CONDUCTANCE MECHANOSENSITIVE CHANNEL"/>
    <property type="match status" value="1"/>
</dbReference>
<dbReference type="EMBL" id="OUNR01000012">
    <property type="protein sequence ID" value="SPP65075.1"/>
    <property type="molecule type" value="Genomic_DNA"/>
</dbReference>
<dbReference type="GO" id="GO:0005886">
    <property type="term" value="C:plasma membrane"/>
    <property type="evidence" value="ECO:0007669"/>
    <property type="project" value="UniProtKB-SubCell"/>
</dbReference>
<comment type="similarity">
    <text evidence="2">Belongs to the MscS (TC 1.A.23) family.</text>
</comment>
<dbReference type="InParanoid" id="A0A330L7X0"/>
<dbReference type="SUPFAM" id="SSF50182">
    <property type="entry name" value="Sm-like ribonucleoproteins"/>
    <property type="match status" value="1"/>
</dbReference>
<feature type="domain" description="Mechanosensitive ion channel MscS" evidence="8">
    <location>
        <begin position="106"/>
        <end position="171"/>
    </location>
</feature>
<dbReference type="InterPro" id="IPR011066">
    <property type="entry name" value="MscS_channel_C_sf"/>
</dbReference>
<evidence type="ECO:0000256" key="6">
    <source>
        <dbReference type="ARBA" id="ARBA00023136"/>
    </source>
</evidence>
<comment type="subcellular location">
    <subcellularLocation>
        <location evidence="1">Cell membrane</location>
        <topology evidence="1">Multi-pass membrane protein</topology>
    </subcellularLocation>
</comment>
<feature type="transmembrane region" description="Helical" evidence="7">
    <location>
        <begin position="20"/>
        <end position="40"/>
    </location>
</feature>
<dbReference type="Pfam" id="PF00924">
    <property type="entry name" value="MS_channel_2nd"/>
    <property type="match status" value="1"/>
</dbReference>
<sequence length="270" mass="28929">MDMNLSHIQSFVTTHVLPFGWTVLGALAIWIIGSWTIRLLRAALGRTLAARGMDHTLIGYLDTTTGVLLKILLLVAVLGTLGVATTSFAAIIAAAGVAIGMAWSGLLANFAAGVFLIVLRPFRVGDMISAGGATGEVKEIGVFATTLHTGDNLRVVVGNNKIFADNIVNYSSNAFRGVDLRAQLAHGVDTKDAMAKLKQAVSRIPNVVDAPAPLVEILEFNAYGTLLVVRPFCHNSHYWQVYFETNRTIQAVCTEAGYPIPEARQAVRAL</sequence>
<dbReference type="Pfam" id="PF21082">
    <property type="entry name" value="MS_channel_3rd"/>
    <property type="match status" value="1"/>
</dbReference>
<dbReference type="SUPFAM" id="SSF82861">
    <property type="entry name" value="Mechanosensitive channel protein MscS (YggB), transmembrane region"/>
    <property type="match status" value="1"/>
</dbReference>
<name>A0A330L7X0_9BACT</name>
<feature type="transmembrane region" description="Helical" evidence="7">
    <location>
        <begin position="88"/>
        <end position="119"/>
    </location>
</feature>
<accession>A0A330L7X0</accession>
<dbReference type="RefSeq" id="WP_219999426.1">
    <property type="nucleotide sequence ID" value="NZ_OUNR01000012.1"/>
</dbReference>
<proteinExistence type="inferred from homology"/>
<evidence type="ECO:0000256" key="1">
    <source>
        <dbReference type="ARBA" id="ARBA00004651"/>
    </source>
</evidence>
<evidence type="ECO:0000256" key="3">
    <source>
        <dbReference type="ARBA" id="ARBA00022475"/>
    </source>
</evidence>
<evidence type="ECO:0000259" key="9">
    <source>
        <dbReference type="Pfam" id="PF21082"/>
    </source>
</evidence>
<dbReference type="Proteomes" id="UP000248168">
    <property type="component" value="Unassembled WGS sequence"/>
</dbReference>
<evidence type="ECO:0000256" key="7">
    <source>
        <dbReference type="SAM" id="Phobius"/>
    </source>
</evidence>
<feature type="transmembrane region" description="Helical" evidence="7">
    <location>
        <begin position="60"/>
        <end position="82"/>
    </location>
</feature>
<dbReference type="InterPro" id="IPR006685">
    <property type="entry name" value="MscS_channel_2nd"/>
</dbReference>
<evidence type="ECO:0000256" key="2">
    <source>
        <dbReference type="ARBA" id="ARBA00008017"/>
    </source>
</evidence>
<keyword evidence="4 7" id="KW-0812">Transmembrane</keyword>
<organism evidence="10 11">
    <name type="scientific">Nitrospira lenta</name>
    <dbReference type="NCBI Taxonomy" id="1436998"/>
    <lineage>
        <taxon>Bacteria</taxon>
        <taxon>Pseudomonadati</taxon>
        <taxon>Nitrospirota</taxon>
        <taxon>Nitrospiria</taxon>
        <taxon>Nitrospirales</taxon>
        <taxon>Nitrospiraceae</taxon>
        <taxon>Nitrospira</taxon>
    </lineage>
</organism>
<dbReference type="PANTHER" id="PTHR30221">
    <property type="entry name" value="SMALL-CONDUCTANCE MECHANOSENSITIVE CHANNEL"/>
    <property type="match status" value="1"/>
</dbReference>
<evidence type="ECO:0000313" key="11">
    <source>
        <dbReference type="Proteomes" id="UP000248168"/>
    </source>
</evidence>
<dbReference type="SUPFAM" id="SSF82689">
    <property type="entry name" value="Mechanosensitive channel protein MscS (YggB), C-terminal domain"/>
    <property type="match status" value="1"/>
</dbReference>
<dbReference type="InterPro" id="IPR045275">
    <property type="entry name" value="MscS_archaea/bacteria_type"/>
</dbReference>
<evidence type="ECO:0000313" key="10">
    <source>
        <dbReference type="EMBL" id="SPP65075.1"/>
    </source>
</evidence>
<dbReference type="InterPro" id="IPR023408">
    <property type="entry name" value="MscS_beta-dom_sf"/>
</dbReference>
<dbReference type="InterPro" id="IPR010920">
    <property type="entry name" value="LSM_dom_sf"/>
</dbReference>
<evidence type="ECO:0000259" key="8">
    <source>
        <dbReference type="Pfam" id="PF00924"/>
    </source>
</evidence>
<gene>
    <name evidence="10" type="ORF">NITLEN_20715</name>
</gene>
<evidence type="ECO:0000256" key="4">
    <source>
        <dbReference type="ARBA" id="ARBA00022692"/>
    </source>
</evidence>
<dbReference type="Gene3D" id="3.30.70.100">
    <property type="match status" value="1"/>
</dbReference>
<protein>
    <recommendedName>
        <fullName evidence="12">Small-conductance mechanosensitive channel</fullName>
    </recommendedName>
</protein>
<dbReference type="AlphaFoldDB" id="A0A330L7X0"/>